<dbReference type="AlphaFoldDB" id="A0A7S3QJR1"/>
<protein>
    <recommendedName>
        <fullName evidence="4">SOUL heme-binding protein</fullName>
    </recommendedName>
</protein>
<dbReference type="EMBL" id="HBIP01000100">
    <property type="protein sequence ID" value="CAE0485004.1"/>
    <property type="molecule type" value="Transcribed_RNA"/>
</dbReference>
<gene>
    <name evidence="3" type="ORF">DTER00134_LOCUS43</name>
</gene>
<evidence type="ECO:0008006" key="4">
    <source>
        <dbReference type="Google" id="ProtNLM"/>
    </source>
</evidence>
<sequence length="214" mass="23628">MKLGLALALSTLYVAMASRDVLSSGQKITSWEKPAFCRDLDCPIYEVLKTLDGGVELRKYSSGQWVSTDISGVSYKDAMRKGFMTLFGYISGANADGRKIEMTAPVKTKLKPGPGPLCQEFTVSFYLPYEYQGGGAPKPSEKGVYLENTPSFEVFVHSYGGFSSEQSIIEEAGKVISELDKAGEKYETSTWIAAGYDAPFRLTDRHNEIWIPKK</sequence>
<feature type="chain" id="PRO_5031570198" description="SOUL heme-binding protein" evidence="2">
    <location>
        <begin position="18"/>
        <end position="214"/>
    </location>
</feature>
<dbReference type="Gene3D" id="3.20.80.10">
    <property type="entry name" value="Regulatory factor, effector binding domain"/>
    <property type="match status" value="1"/>
</dbReference>
<reference evidence="3" key="1">
    <citation type="submission" date="2021-01" db="EMBL/GenBank/DDBJ databases">
        <authorList>
            <person name="Corre E."/>
            <person name="Pelletier E."/>
            <person name="Niang G."/>
            <person name="Scheremetjew M."/>
            <person name="Finn R."/>
            <person name="Kale V."/>
            <person name="Holt S."/>
            <person name="Cochrane G."/>
            <person name="Meng A."/>
            <person name="Brown T."/>
            <person name="Cohen L."/>
        </authorList>
    </citation>
    <scope>NUCLEOTIDE SEQUENCE</scope>
    <source>
        <strain evidence="3">CCMP1320</strain>
    </source>
</reference>
<dbReference type="InterPro" id="IPR011256">
    <property type="entry name" value="Reg_factor_effector_dom_sf"/>
</dbReference>
<keyword evidence="2" id="KW-0732">Signal</keyword>
<dbReference type="SUPFAM" id="SSF55136">
    <property type="entry name" value="Probable bacterial effector-binding domain"/>
    <property type="match status" value="1"/>
</dbReference>
<proteinExistence type="inferred from homology"/>
<dbReference type="FunFam" id="3.20.80.10:FF:000002">
    <property type="entry name" value="Heme-binding protein 2"/>
    <property type="match status" value="1"/>
</dbReference>
<organism evidence="3">
    <name type="scientific">Dunaliella tertiolecta</name>
    <name type="common">Green alga</name>
    <dbReference type="NCBI Taxonomy" id="3047"/>
    <lineage>
        <taxon>Eukaryota</taxon>
        <taxon>Viridiplantae</taxon>
        <taxon>Chlorophyta</taxon>
        <taxon>core chlorophytes</taxon>
        <taxon>Chlorophyceae</taxon>
        <taxon>CS clade</taxon>
        <taxon>Chlamydomonadales</taxon>
        <taxon>Dunaliellaceae</taxon>
        <taxon>Dunaliella</taxon>
    </lineage>
</organism>
<accession>A0A7S3QJR1</accession>
<evidence type="ECO:0000313" key="3">
    <source>
        <dbReference type="EMBL" id="CAE0485004.1"/>
    </source>
</evidence>
<comment type="similarity">
    <text evidence="1">Belongs to the HEBP family.</text>
</comment>
<dbReference type="PANTHER" id="PTHR11220:SF1">
    <property type="entry name" value="HEME-BINDING PROTEIN 2"/>
    <property type="match status" value="1"/>
</dbReference>
<evidence type="ECO:0000256" key="2">
    <source>
        <dbReference type="SAM" id="SignalP"/>
    </source>
</evidence>
<evidence type="ECO:0000256" key="1">
    <source>
        <dbReference type="ARBA" id="ARBA00009817"/>
    </source>
</evidence>
<dbReference type="PANTHER" id="PTHR11220">
    <property type="entry name" value="HEME-BINDING PROTEIN-RELATED"/>
    <property type="match status" value="1"/>
</dbReference>
<feature type="signal peptide" evidence="2">
    <location>
        <begin position="1"/>
        <end position="17"/>
    </location>
</feature>
<dbReference type="Pfam" id="PF04832">
    <property type="entry name" value="SOUL"/>
    <property type="match status" value="1"/>
</dbReference>
<dbReference type="InterPro" id="IPR006917">
    <property type="entry name" value="SOUL_heme-bd"/>
</dbReference>
<name>A0A7S3QJR1_DUNTE</name>